<sequence>MDSFVDHIKHSFLQNNYVVAGLSSLVLLVITLLVFCRKKNDSASSGKSNPGMVFPPTEFFRQKPRFRRRDKVRFYTTKMLRKVKQFKDDVLPGPEEVTSTRDLRYNKKRRASGFSRFLQRQDSEIKRMLKDPPASLLEADFAEVSGSDSMLPAEVMFMLRSVRVFGHFEKPLFFELCKHIVTKILPKGKILFKPGNMEEAIYIVQTGQINLYLVDKKGTEMLLKEVKPGENIYSVMNILDAIRGNTYYKYAVLMRAAMDSTVLLLPSRAFKRIFEDHPESLVRVVQIVMLRLQQVTFMALHQFLGLSTELISNVVSRKVNEELKSLSVYSLNETVEPLNTKSNEAVCSSAPPVTQTTPNTPRRHFASITSIQEDAQEHQNEPREASSPMKRTSSFSSLKTNNQACSPQQTSDAMDGNASSSTNAPPMKRTGSHGKLVNLYGSSVQSTLGGPKSDFEAVLGRVGMDINEAGKISQGVDEDMITFDIPRTTAPPVFEGDYGGLTKEQEDKMLAAARSDLVKLLNLPTPKLLDNILSIDVVPQGRFLARQGDTDSSLVFLVKGILQIRQRDKDKEWALFNCVPGEFVGSLSLLTGEPSFFSVKAIAISYVVIISKLNFYNLIKEHPKIVLPVANSMIQKLSSFVRNIDFALDWTMLEAGKPLYSQNADPDSVYIVLNGRLRAVQMQVETGKKTLGDEFGRGEFVGLVDVLTSYPRTNSVHAVRDTELAQIPEGLLNAIKLHYPQVVSRLMQLLGTRILGMKKKSSAPPVITNSKLERVGHNLGTVAIFPASNSVPIQNFTFELGLALNDIGPSVILTSDIVTKRFGSSVWDSVHEYVLLNWLGYQEDIHRIVLYQCDSYMSEWTKRCVRQADIILIVGCGDQDPAVGKLESQLENMTTIRAQKDLILLYNDETFKQPTETIDWLNARRWISAHHHVRCPRRVFKRKLLSARYHDDPNYEGPDRMSDFARLARVLTGTAVGLVLGGGGARGISHVGIIKRMLEAGIPIDRVGGTSMGAFIGAIYAEHGSIVRTTQRAREGCLKMASMWRKLLDMTYPYTSLFTGKAFNNEIQSTFGETQIEDVFGDMSGQACHYQVIYHPFAIQKMAIYC</sequence>
<evidence type="ECO:0000256" key="15">
    <source>
        <dbReference type="ARBA" id="ARBA00048454"/>
    </source>
</evidence>
<accession>A0A7M5WZ26</accession>
<evidence type="ECO:0000256" key="1">
    <source>
        <dbReference type="ARBA" id="ARBA00004643"/>
    </source>
</evidence>
<dbReference type="FunFam" id="2.60.120.10:FF:000010">
    <property type="entry name" value="neuropathy target esterase isoform X1"/>
    <property type="match status" value="1"/>
</dbReference>
<dbReference type="Pfam" id="PF00027">
    <property type="entry name" value="cNMP_binding"/>
    <property type="match status" value="3"/>
</dbReference>
<dbReference type="CDD" id="cd00038">
    <property type="entry name" value="CAP_ED"/>
    <property type="match status" value="3"/>
</dbReference>
<dbReference type="GO" id="GO:0004622">
    <property type="term" value="F:phosphatidylcholine lysophospholipase activity"/>
    <property type="evidence" value="ECO:0007669"/>
    <property type="project" value="UniProtKB-EC"/>
</dbReference>
<dbReference type="Pfam" id="PF01734">
    <property type="entry name" value="Patatin"/>
    <property type="match status" value="1"/>
</dbReference>
<dbReference type="GO" id="GO:0016042">
    <property type="term" value="P:lipid catabolic process"/>
    <property type="evidence" value="ECO:0007669"/>
    <property type="project" value="UniProtKB-KW"/>
</dbReference>
<comment type="catalytic activity">
    <reaction evidence="14">
        <text>1-hexadecanoyl-sn-glycero-3-phosphate + H2O = sn-glycerol 3-phosphate + hexadecanoate + H(+)</text>
        <dbReference type="Rhea" id="RHEA:49092"/>
        <dbReference type="ChEBI" id="CHEBI:7896"/>
        <dbReference type="ChEBI" id="CHEBI:15377"/>
        <dbReference type="ChEBI" id="CHEBI:15378"/>
        <dbReference type="ChEBI" id="CHEBI:57518"/>
        <dbReference type="ChEBI" id="CHEBI:57597"/>
    </reaction>
    <physiologicalReaction direction="left-to-right" evidence="14">
        <dbReference type="Rhea" id="RHEA:49093"/>
    </physiologicalReaction>
</comment>
<dbReference type="EnsemblMetazoa" id="CLYHEMT015056.1">
    <property type="protein sequence ID" value="CLYHEMP015056.1"/>
    <property type="gene ID" value="CLYHEMG015056"/>
</dbReference>
<dbReference type="EC" id="3.1.1.5" evidence="3"/>
<evidence type="ECO:0000256" key="5">
    <source>
        <dbReference type="ARBA" id="ARBA00022692"/>
    </source>
</evidence>
<feature type="compositionally biased region" description="Polar residues" evidence="18">
    <location>
        <begin position="342"/>
        <end position="360"/>
    </location>
</feature>
<reference evidence="22" key="1">
    <citation type="submission" date="2021-01" db="UniProtKB">
        <authorList>
            <consortium name="EnsemblMetazoa"/>
        </authorList>
    </citation>
    <scope>IDENTIFICATION</scope>
</reference>
<dbReference type="Pfam" id="PF24179">
    <property type="entry name" value="NTE_Ploop"/>
    <property type="match status" value="1"/>
</dbReference>
<dbReference type="PANTHER" id="PTHR14226:SF29">
    <property type="entry name" value="NEUROPATHY TARGET ESTERASE SWS"/>
    <property type="match status" value="1"/>
</dbReference>
<keyword evidence="12 19" id="KW-0472">Membrane</keyword>
<dbReference type="FunFam" id="2.60.120.10:FF:000022">
    <property type="entry name" value="Patatin like phospholipase domain containing 7"/>
    <property type="match status" value="1"/>
</dbReference>
<dbReference type="PANTHER" id="PTHR14226">
    <property type="entry name" value="NEUROPATHY TARGET ESTERASE/SWISS CHEESE D.MELANOGASTER"/>
    <property type="match status" value="1"/>
</dbReference>
<evidence type="ECO:0000256" key="8">
    <source>
        <dbReference type="ARBA" id="ARBA00022824"/>
    </source>
</evidence>
<dbReference type="InterPro" id="IPR050301">
    <property type="entry name" value="NTE"/>
</dbReference>
<dbReference type="InterPro" id="IPR056556">
    <property type="entry name" value="NTE1_P-loop_dom"/>
</dbReference>
<feature type="compositionally biased region" description="Basic and acidic residues" evidence="18">
    <location>
        <begin position="375"/>
        <end position="384"/>
    </location>
</feature>
<dbReference type="SMART" id="SM00100">
    <property type="entry name" value="cNMP"/>
    <property type="match status" value="3"/>
</dbReference>
<keyword evidence="6" id="KW-0677">Repeat</keyword>
<comment type="catalytic activity">
    <reaction evidence="13">
        <text>1-(9Z-octadecenoyl)-sn-glycero-3-phosphocholine + H2O = sn-glycerol 3-phosphocholine + (9Z)-octadecenoate + H(+)</text>
        <dbReference type="Rhea" id="RHEA:40807"/>
        <dbReference type="ChEBI" id="CHEBI:15377"/>
        <dbReference type="ChEBI" id="CHEBI:15378"/>
        <dbReference type="ChEBI" id="CHEBI:16870"/>
        <dbReference type="ChEBI" id="CHEBI:28610"/>
        <dbReference type="ChEBI" id="CHEBI:30823"/>
    </reaction>
    <physiologicalReaction direction="left-to-right" evidence="13">
        <dbReference type="Rhea" id="RHEA:40808"/>
    </physiologicalReaction>
</comment>
<name>A0A7M5WZ26_9CNID</name>
<keyword evidence="4" id="KW-0597">Phosphoprotein</keyword>
<evidence type="ECO:0000256" key="11">
    <source>
        <dbReference type="ARBA" id="ARBA00023098"/>
    </source>
</evidence>
<dbReference type="PROSITE" id="PS01237">
    <property type="entry name" value="UPF0028"/>
    <property type="match status" value="1"/>
</dbReference>
<evidence type="ECO:0000256" key="13">
    <source>
        <dbReference type="ARBA" id="ARBA00047314"/>
    </source>
</evidence>
<dbReference type="InterPro" id="IPR002641">
    <property type="entry name" value="PNPLA_dom"/>
</dbReference>
<dbReference type="Proteomes" id="UP000594262">
    <property type="component" value="Unplaced"/>
</dbReference>
<feature type="region of interest" description="Disordered" evidence="18">
    <location>
        <begin position="342"/>
        <end position="361"/>
    </location>
</feature>
<evidence type="ECO:0000259" key="20">
    <source>
        <dbReference type="PROSITE" id="PS50042"/>
    </source>
</evidence>
<evidence type="ECO:0000259" key="21">
    <source>
        <dbReference type="PROSITE" id="PS51635"/>
    </source>
</evidence>
<dbReference type="GO" id="GO:0046470">
    <property type="term" value="P:phosphatidylcholine metabolic process"/>
    <property type="evidence" value="ECO:0007669"/>
    <property type="project" value="InterPro"/>
</dbReference>
<feature type="short sequence motif" description="GXGXXG" evidence="17">
    <location>
        <begin position="982"/>
        <end position="987"/>
    </location>
</feature>
<evidence type="ECO:0000256" key="7">
    <source>
        <dbReference type="ARBA" id="ARBA00022801"/>
    </source>
</evidence>
<proteinExistence type="inferred from homology"/>
<dbReference type="PROSITE" id="PS51635">
    <property type="entry name" value="PNPLA"/>
    <property type="match status" value="1"/>
</dbReference>
<dbReference type="SUPFAM" id="SSF51206">
    <property type="entry name" value="cAMP-binding domain-like"/>
    <property type="match status" value="3"/>
</dbReference>
<evidence type="ECO:0000256" key="2">
    <source>
        <dbReference type="ARBA" id="ARBA00006636"/>
    </source>
</evidence>
<feature type="region of interest" description="Disordered" evidence="18">
    <location>
        <begin position="373"/>
        <end position="435"/>
    </location>
</feature>
<feature type="compositionally biased region" description="Polar residues" evidence="18">
    <location>
        <begin position="389"/>
        <end position="424"/>
    </location>
</feature>
<evidence type="ECO:0000256" key="6">
    <source>
        <dbReference type="ARBA" id="ARBA00022737"/>
    </source>
</evidence>
<keyword evidence="11" id="KW-0443">Lipid metabolism</keyword>
<evidence type="ECO:0000256" key="18">
    <source>
        <dbReference type="SAM" id="MobiDB-lite"/>
    </source>
</evidence>
<evidence type="ECO:0000256" key="14">
    <source>
        <dbReference type="ARBA" id="ARBA00048133"/>
    </source>
</evidence>
<evidence type="ECO:0000256" key="4">
    <source>
        <dbReference type="ARBA" id="ARBA00022553"/>
    </source>
</evidence>
<evidence type="ECO:0000256" key="19">
    <source>
        <dbReference type="SAM" id="Phobius"/>
    </source>
</evidence>
<comment type="caution">
    <text evidence="17">Lacks conserved residue(s) required for the propagation of feature annotation.</text>
</comment>
<dbReference type="Gene3D" id="3.40.1090.10">
    <property type="entry name" value="Cytosolic phospholipase A2 catalytic domain"/>
    <property type="match status" value="1"/>
</dbReference>
<protein>
    <recommendedName>
        <fullName evidence="3">lysophospholipase</fullName>
        <ecNumber evidence="3">3.1.1.5</ecNumber>
    </recommendedName>
</protein>
<dbReference type="AlphaFoldDB" id="A0A7M5WZ26"/>
<comment type="catalytic activity">
    <reaction evidence="16">
        <text>1-hexadecanoyl-sn-glycero-3-phosphocholine + H2O = sn-glycerol 3-phosphocholine + hexadecanoate + H(+)</text>
        <dbReference type="Rhea" id="RHEA:40435"/>
        <dbReference type="ChEBI" id="CHEBI:7896"/>
        <dbReference type="ChEBI" id="CHEBI:15377"/>
        <dbReference type="ChEBI" id="CHEBI:15378"/>
        <dbReference type="ChEBI" id="CHEBI:16870"/>
        <dbReference type="ChEBI" id="CHEBI:72998"/>
    </reaction>
    <physiologicalReaction direction="left-to-right" evidence="16">
        <dbReference type="Rhea" id="RHEA:40436"/>
    </physiologicalReaction>
</comment>
<evidence type="ECO:0000313" key="22">
    <source>
        <dbReference type="EnsemblMetazoa" id="CLYHEMP015056.1"/>
    </source>
</evidence>
<feature type="short sequence motif" description="GXSXG" evidence="17">
    <location>
        <begin position="1009"/>
        <end position="1013"/>
    </location>
</feature>
<feature type="domain" description="Cyclic nucleotide-binding" evidence="20">
    <location>
        <begin position="647"/>
        <end position="727"/>
    </location>
</feature>
<dbReference type="PROSITE" id="PS50042">
    <property type="entry name" value="CNMP_BINDING_3"/>
    <property type="match status" value="3"/>
</dbReference>
<dbReference type="InterPro" id="IPR014710">
    <property type="entry name" value="RmlC-like_jellyroll"/>
</dbReference>
<feature type="domain" description="PNPLA" evidence="21">
    <location>
        <begin position="978"/>
        <end position="1106"/>
    </location>
</feature>
<keyword evidence="5 19" id="KW-0812">Transmembrane</keyword>
<dbReference type="OrthoDB" id="5957340at2759"/>
<comment type="catalytic activity">
    <reaction evidence="15">
        <text>a 1-acyl-sn-glycero-3-phosphocholine + H2O = sn-glycerol 3-phosphocholine + a fatty acid + H(+)</text>
        <dbReference type="Rhea" id="RHEA:15177"/>
        <dbReference type="ChEBI" id="CHEBI:15377"/>
        <dbReference type="ChEBI" id="CHEBI:15378"/>
        <dbReference type="ChEBI" id="CHEBI:16870"/>
        <dbReference type="ChEBI" id="CHEBI:28868"/>
        <dbReference type="ChEBI" id="CHEBI:58168"/>
        <dbReference type="EC" id="3.1.1.5"/>
    </reaction>
    <physiologicalReaction direction="left-to-right" evidence="15">
        <dbReference type="Rhea" id="RHEA:15178"/>
    </physiologicalReaction>
</comment>
<dbReference type="FunFam" id="2.60.120.10:FF:000012">
    <property type="entry name" value="neuropathy target esterase isoform X2"/>
    <property type="match status" value="1"/>
</dbReference>
<dbReference type="InterPro" id="IPR001423">
    <property type="entry name" value="LysoPLipase_patatin_CS"/>
</dbReference>
<dbReference type="GO" id="GO:0005789">
    <property type="term" value="C:endoplasmic reticulum membrane"/>
    <property type="evidence" value="ECO:0007669"/>
    <property type="project" value="UniProtKB-SubCell"/>
</dbReference>
<dbReference type="InterPro" id="IPR018490">
    <property type="entry name" value="cNMP-bd_dom_sf"/>
</dbReference>
<evidence type="ECO:0000313" key="23">
    <source>
        <dbReference type="Proteomes" id="UP000594262"/>
    </source>
</evidence>
<keyword evidence="7" id="KW-0378">Hydrolase</keyword>
<comment type="subcellular location">
    <subcellularLocation>
        <location evidence="1">Endoplasmic reticulum membrane</location>
        <topology evidence="1">Single-pass type III membrane protein</topology>
    </subcellularLocation>
</comment>
<dbReference type="Gene3D" id="2.60.120.10">
    <property type="entry name" value="Jelly Rolls"/>
    <property type="match status" value="3"/>
</dbReference>
<organism evidence="22 23">
    <name type="scientific">Clytia hemisphaerica</name>
    <dbReference type="NCBI Taxonomy" id="252671"/>
    <lineage>
        <taxon>Eukaryota</taxon>
        <taxon>Metazoa</taxon>
        <taxon>Cnidaria</taxon>
        <taxon>Hydrozoa</taxon>
        <taxon>Hydroidolina</taxon>
        <taxon>Leptothecata</taxon>
        <taxon>Obeliida</taxon>
        <taxon>Clytiidae</taxon>
        <taxon>Clytia</taxon>
    </lineage>
</organism>
<keyword evidence="8" id="KW-0256">Endoplasmic reticulum</keyword>
<dbReference type="InterPro" id="IPR016035">
    <property type="entry name" value="Acyl_Trfase/lysoPLipase"/>
</dbReference>
<feature type="domain" description="Cyclic nucleotide-binding" evidence="20">
    <location>
        <begin position="164"/>
        <end position="274"/>
    </location>
</feature>
<evidence type="ECO:0000256" key="17">
    <source>
        <dbReference type="PROSITE-ProRule" id="PRU01161"/>
    </source>
</evidence>
<dbReference type="SUPFAM" id="SSF52151">
    <property type="entry name" value="FabD/lysophospholipase-like"/>
    <property type="match status" value="1"/>
</dbReference>
<evidence type="ECO:0000256" key="12">
    <source>
        <dbReference type="ARBA" id="ARBA00023136"/>
    </source>
</evidence>
<keyword evidence="23" id="KW-1185">Reference proteome</keyword>
<comment type="similarity">
    <text evidence="2">Belongs to the NTE family.</text>
</comment>
<keyword evidence="10 19" id="KW-1133">Transmembrane helix</keyword>
<feature type="domain" description="Cyclic nucleotide-binding" evidence="20">
    <location>
        <begin position="527"/>
        <end position="636"/>
    </location>
</feature>
<feature type="transmembrane region" description="Helical" evidence="19">
    <location>
        <begin position="17"/>
        <end position="36"/>
    </location>
</feature>
<evidence type="ECO:0000256" key="16">
    <source>
        <dbReference type="ARBA" id="ARBA00048656"/>
    </source>
</evidence>
<evidence type="ECO:0000256" key="10">
    <source>
        <dbReference type="ARBA" id="ARBA00022989"/>
    </source>
</evidence>
<evidence type="ECO:0000256" key="3">
    <source>
        <dbReference type="ARBA" id="ARBA00013274"/>
    </source>
</evidence>
<evidence type="ECO:0000256" key="9">
    <source>
        <dbReference type="ARBA" id="ARBA00022963"/>
    </source>
</evidence>
<dbReference type="InterPro" id="IPR000595">
    <property type="entry name" value="cNMP-bd_dom"/>
</dbReference>
<keyword evidence="9" id="KW-0442">Lipid degradation</keyword>